<accession>A0A9P6NP83</accession>
<organism evidence="3 4">
    <name type="scientific">Cronartium quercuum f. sp. fusiforme G11</name>
    <dbReference type="NCBI Taxonomy" id="708437"/>
    <lineage>
        <taxon>Eukaryota</taxon>
        <taxon>Fungi</taxon>
        <taxon>Dikarya</taxon>
        <taxon>Basidiomycota</taxon>
        <taxon>Pucciniomycotina</taxon>
        <taxon>Pucciniomycetes</taxon>
        <taxon>Pucciniales</taxon>
        <taxon>Coleosporiaceae</taxon>
        <taxon>Cronartium</taxon>
    </lineage>
</organism>
<dbReference type="Proteomes" id="UP000886653">
    <property type="component" value="Unassembled WGS sequence"/>
</dbReference>
<comment type="caution">
    <text evidence="3">The sequence shown here is derived from an EMBL/GenBank/DDBJ whole genome shotgun (WGS) entry which is preliminary data.</text>
</comment>
<dbReference type="InterPro" id="IPR002035">
    <property type="entry name" value="VWF_A"/>
</dbReference>
<reference evidence="3" key="1">
    <citation type="submission" date="2013-11" db="EMBL/GenBank/DDBJ databases">
        <title>Genome sequence of the fusiform rust pathogen reveals effectors for host alternation and coevolution with pine.</title>
        <authorList>
            <consortium name="DOE Joint Genome Institute"/>
            <person name="Smith K."/>
            <person name="Pendleton A."/>
            <person name="Kubisiak T."/>
            <person name="Anderson C."/>
            <person name="Salamov A."/>
            <person name="Aerts A."/>
            <person name="Riley R."/>
            <person name="Clum A."/>
            <person name="Lindquist E."/>
            <person name="Ence D."/>
            <person name="Campbell M."/>
            <person name="Kronenberg Z."/>
            <person name="Feau N."/>
            <person name="Dhillon B."/>
            <person name="Hamelin R."/>
            <person name="Burleigh J."/>
            <person name="Smith J."/>
            <person name="Yandell M."/>
            <person name="Nelson C."/>
            <person name="Grigoriev I."/>
            <person name="Davis J."/>
        </authorList>
    </citation>
    <scope>NUCLEOTIDE SEQUENCE</scope>
    <source>
        <strain evidence="3">G11</strain>
    </source>
</reference>
<dbReference type="Gene3D" id="3.40.50.410">
    <property type="entry name" value="von Willebrand factor, type A domain"/>
    <property type="match status" value="1"/>
</dbReference>
<feature type="domain" description="VWFA" evidence="2">
    <location>
        <begin position="69"/>
        <end position="263"/>
    </location>
</feature>
<evidence type="ECO:0000259" key="2">
    <source>
        <dbReference type="PROSITE" id="PS50234"/>
    </source>
</evidence>
<dbReference type="PROSITE" id="PS50234">
    <property type="entry name" value="VWFA"/>
    <property type="match status" value="1"/>
</dbReference>
<protein>
    <recommendedName>
        <fullName evidence="2">VWFA domain-containing protein</fullName>
    </recommendedName>
</protein>
<name>A0A9P6NP83_9BASI</name>
<dbReference type="InterPro" id="IPR036465">
    <property type="entry name" value="vWFA_dom_sf"/>
</dbReference>
<dbReference type="PANTHER" id="PTHR34706:SF1">
    <property type="entry name" value="VWFA DOMAIN-CONTAINING PROTEIN"/>
    <property type="match status" value="1"/>
</dbReference>
<evidence type="ECO:0000313" key="4">
    <source>
        <dbReference type="Proteomes" id="UP000886653"/>
    </source>
</evidence>
<dbReference type="OrthoDB" id="2142040at2759"/>
<dbReference type="AlphaFoldDB" id="A0A9P6NP83"/>
<dbReference type="SUPFAM" id="SSF53300">
    <property type="entry name" value="vWA-like"/>
    <property type="match status" value="1"/>
</dbReference>
<gene>
    <name evidence="3" type="ORF">CROQUDRAFT_37818</name>
</gene>
<proteinExistence type="predicted"/>
<dbReference type="EMBL" id="MU167217">
    <property type="protein sequence ID" value="KAG0150750.1"/>
    <property type="molecule type" value="Genomic_DNA"/>
</dbReference>
<sequence length="281" mass="31612">MVGPSTSKHRDNIPNSIKSVGAVRKGPKSRNSHGSPHIRNQKSTTTQEIQHECNEEKSKNLLVTLKRFDTVFMIDDCASMKESGLWQETTDVLKTLARKAIEYDSDGIDVCFLNDPKFLKNAKTWEEFEAFFDSIQPLGESSPVETKLENILNEYLDELEGSKSNQSQLPKPLNVIVIGDGSTDDHHTLICSIVGCVKRLDEAHFSLNQIGLQFVQVGKNDQRRKALKRLDDDLQSVYGLKRDIVDTTNYTGELSERFVLKALLGGINRVRMIPTPPYTFG</sequence>
<evidence type="ECO:0000256" key="1">
    <source>
        <dbReference type="SAM" id="MobiDB-lite"/>
    </source>
</evidence>
<evidence type="ECO:0000313" key="3">
    <source>
        <dbReference type="EMBL" id="KAG0150750.1"/>
    </source>
</evidence>
<dbReference type="PANTHER" id="PTHR34706">
    <property type="entry name" value="SLR1338 PROTEIN"/>
    <property type="match status" value="1"/>
</dbReference>
<feature type="region of interest" description="Disordered" evidence="1">
    <location>
        <begin position="1"/>
        <end position="52"/>
    </location>
</feature>
<keyword evidence="4" id="KW-1185">Reference proteome</keyword>